<evidence type="ECO:0000313" key="5">
    <source>
        <dbReference type="EMBL" id="MFD1814345.1"/>
    </source>
</evidence>
<evidence type="ECO:0000259" key="3">
    <source>
        <dbReference type="Pfam" id="PF00501"/>
    </source>
</evidence>
<dbReference type="RefSeq" id="WP_378486812.1">
    <property type="nucleotide sequence ID" value="NZ_JBHUFB010000013.1"/>
</dbReference>
<dbReference type="Proteomes" id="UP001597286">
    <property type="component" value="Unassembled WGS sequence"/>
</dbReference>
<dbReference type="InterPro" id="IPR042099">
    <property type="entry name" value="ANL_N_sf"/>
</dbReference>
<organism evidence="5 6">
    <name type="scientific">Rhodococcus gannanensis</name>
    <dbReference type="NCBI Taxonomy" id="1960308"/>
    <lineage>
        <taxon>Bacteria</taxon>
        <taxon>Bacillati</taxon>
        <taxon>Actinomycetota</taxon>
        <taxon>Actinomycetes</taxon>
        <taxon>Mycobacteriales</taxon>
        <taxon>Nocardiaceae</taxon>
        <taxon>Rhodococcus</taxon>
    </lineage>
</organism>
<evidence type="ECO:0000256" key="2">
    <source>
        <dbReference type="ARBA" id="ARBA00022598"/>
    </source>
</evidence>
<name>A0ABW4PB95_9NOCA</name>
<dbReference type="PANTHER" id="PTHR43201:SF5">
    <property type="entry name" value="MEDIUM-CHAIN ACYL-COA LIGASE ACSF2, MITOCHONDRIAL"/>
    <property type="match status" value="1"/>
</dbReference>
<proteinExistence type="inferred from homology"/>
<dbReference type="InterPro" id="IPR000873">
    <property type="entry name" value="AMP-dep_synth/lig_dom"/>
</dbReference>
<evidence type="ECO:0000259" key="4">
    <source>
        <dbReference type="Pfam" id="PF13193"/>
    </source>
</evidence>
<dbReference type="InterPro" id="IPR025110">
    <property type="entry name" value="AMP-bd_C"/>
</dbReference>
<comment type="caution">
    <text evidence="5">The sequence shown here is derived from an EMBL/GenBank/DDBJ whole genome shotgun (WGS) entry which is preliminary data.</text>
</comment>
<dbReference type="PANTHER" id="PTHR43201">
    <property type="entry name" value="ACYL-COA SYNTHETASE"/>
    <property type="match status" value="1"/>
</dbReference>
<reference evidence="6" key="1">
    <citation type="journal article" date="2019" name="Int. J. Syst. Evol. Microbiol.">
        <title>The Global Catalogue of Microorganisms (GCM) 10K type strain sequencing project: providing services to taxonomists for standard genome sequencing and annotation.</title>
        <authorList>
            <consortium name="The Broad Institute Genomics Platform"/>
            <consortium name="The Broad Institute Genome Sequencing Center for Infectious Disease"/>
            <person name="Wu L."/>
            <person name="Ma J."/>
        </authorList>
    </citation>
    <scope>NUCLEOTIDE SEQUENCE [LARGE SCALE GENOMIC DNA]</scope>
    <source>
        <strain evidence="6">DT72</strain>
    </source>
</reference>
<keyword evidence="6" id="KW-1185">Reference proteome</keyword>
<evidence type="ECO:0000313" key="6">
    <source>
        <dbReference type="Proteomes" id="UP001597286"/>
    </source>
</evidence>
<dbReference type="PROSITE" id="PS50276">
    <property type="entry name" value="PANCREATIC_HORMONE_2"/>
    <property type="match status" value="1"/>
</dbReference>
<evidence type="ECO:0000256" key="1">
    <source>
        <dbReference type="ARBA" id="ARBA00006432"/>
    </source>
</evidence>
<dbReference type="PROSITE" id="PS00455">
    <property type="entry name" value="AMP_BINDING"/>
    <property type="match status" value="1"/>
</dbReference>
<comment type="similarity">
    <text evidence="1">Belongs to the ATP-dependent AMP-binding enzyme family.</text>
</comment>
<dbReference type="Gene3D" id="3.40.50.12780">
    <property type="entry name" value="N-terminal domain of ligase-like"/>
    <property type="match status" value="1"/>
</dbReference>
<feature type="domain" description="AMP-dependent synthetase/ligase" evidence="3">
    <location>
        <begin position="57"/>
        <end position="418"/>
    </location>
</feature>
<dbReference type="Gene3D" id="3.30.300.30">
    <property type="match status" value="1"/>
</dbReference>
<keyword evidence="2" id="KW-0436">Ligase</keyword>
<dbReference type="Pfam" id="PF00501">
    <property type="entry name" value="AMP-binding"/>
    <property type="match status" value="1"/>
</dbReference>
<dbReference type="InterPro" id="IPR045851">
    <property type="entry name" value="AMP-bd_C_sf"/>
</dbReference>
<dbReference type="EMBL" id="JBHUFB010000013">
    <property type="protein sequence ID" value="MFD1814345.1"/>
    <property type="molecule type" value="Genomic_DNA"/>
</dbReference>
<feature type="domain" description="AMP-binding enzyme C-terminal" evidence="4">
    <location>
        <begin position="468"/>
        <end position="544"/>
    </location>
</feature>
<dbReference type="SUPFAM" id="SSF56801">
    <property type="entry name" value="Acetyl-CoA synthetase-like"/>
    <property type="match status" value="1"/>
</dbReference>
<gene>
    <name evidence="5" type="ORF">ACFSJG_19180</name>
</gene>
<dbReference type="Pfam" id="PF13193">
    <property type="entry name" value="AMP-binding_C"/>
    <property type="match status" value="1"/>
</dbReference>
<protein>
    <submittedName>
        <fullName evidence="5">Class I adenylate-forming enzyme family protein</fullName>
    </submittedName>
</protein>
<sequence>MTKSVDPQQYIATVMAGLTGPGGRFELQPEDVFGARMPVMKNRDRSLGDVLAASLPYGDRDYLVTEHRRLSYAEHGAAVAALAAALSERYGIRKGDRVAILAANTPEWVIAFWAAQALGAIAVGFNAWWVPREIEYALGHTEPAVVIADAKRVARLDELGVDVPVIDMDEDLPRLLIDYSGSELPTTPVDEDDPAVILFTSGTSGRPKGVVHSHRNVLAVIDYHRYSDALSAAFTGRPAADGPSDLRYLMTSPLFHIASLHNLAVPRLATGGAVVIHQGAFDVDRVLRLVEQERVTNWGAVPTMVSRLLDHDGLDRYDLSSLTGFALASAPSSPAFQQRVRDTLPFARDALADSYGLTECSTAVSVATPMDLAASPGTLGRPIIGVAVQVRDPFGEPVPDGVEGEICVRSPYVMLGYWNDETATAAAIDPDRWLRTGDFGTLEGGMVRLTGRRSDLILRGGENVYPVEIEQVVDEHPAVAECAALGVAHPDLGQEVAAVVVLRPGAAATEDELRDFVAERLAYFKVPTRWRFTTDPLPRNATGKTVRTGIDL</sequence>
<dbReference type="InterPro" id="IPR020845">
    <property type="entry name" value="AMP-binding_CS"/>
</dbReference>
<accession>A0ABW4PB95</accession>